<evidence type="ECO:0000256" key="10">
    <source>
        <dbReference type="SAM" id="MobiDB-lite"/>
    </source>
</evidence>
<evidence type="ECO:0000256" key="4">
    <source>
        <dbReference type="ARBA" id="ARBA00023015"/>
    </source>
</evidence>
<organism evidence="11 12">
    <name type="scientific">Podospora australis</name>
    <dbReference type="NCBI Taxonomy" id="1536484"/>
    <lineage>
        <taxon>Eukaryota</taxon>
        <taxon>Fungi</taxon>
        <taxon>Dikarya</taxon>
        <taxon>Ascomycota</taxon>
        <taxon>Pezizomycotina</taxon>
        <taxon>Sordariomycetes</taxon>
        <taxon>Sordariomycetidae</taxon>
        <taxon>Sordariales</taxon>
        <taxon>Podosporaceae</taxon>
        <taxon>Podospora</taxon>
    </lineage>
</organism>
<dbReference type="PANTHER" id="PTHR13345">
    <property type="entry name" value="MEDIATOR OF RNA POLYMERASE II TRANSCRIPTION SUBUNIT 10"/>
    <property type="match status" value="1"/>
</dbReference>
<comment type="subcellular location">
    <subcellularLocation>
        <location evidence="1 9">Nucleus</location>
    </subcellularLocation>
</comment>
<feature type="compositionally biased region" description="Low complexity" evidence="10">
    <location>
        <begin position="164"/>
        <end position="183"/>
    </location>
</feature>
<keyword evidence="6 9" id="KW-0804">Transcription</keyword>
<dbReference type="Proteomes" id="UP001302126">
    <property type="component" value="Unassembled WGS sequence"/>
</dbReference>
<evidence type="ECO:0000256" key="6">
    <source>
        <dbReference type="ARBA" id="ARBA00023163"/>
    </source>
</evidence>
<keyword evidence="5 9" id="KW-0010">Activator</keyword>
<comment type="subunit">
    <text evidence="9">Component of the Mediator complex.</text>
</comment>
<dbReference type="EMBL" id="MU864385">
    <property type="protein sequence ID" value="KAK4188674.1"/>
    <property type="molecule type" value="Genomic_DNA"/>
</dbReference>
<accession>A0AAN6WUX6</accession>
<evidence type="ECO:0000256" key="2">
    <source>
        <dbReference type="ARBA" id="ARBA00005389"/>
    </source>
</evidence>
<reference evidence="11" key="1">
    <citation type="journal article" date="2023" name="Mol. Phylogenet. Evol.">
        <title>Genome-scale phylogeny and comparative genomics of the fungal order Sordariales.</title>
        <authorList>
            <person name="Hensen N."/>
            <person name="Bonometti L."/>
            <person name="Westerberg I."/>
            <person name="Brannstrom I.O."/>
            <person name="Guillou S."/>
            <person name="Cros-Aarteil S."/>
            <person name="Calhoun S."/>
            <person name="Haridas S."/>
            <person name="Kuo A."/>
            <person name="Mondo S."/>
            <person name="Pangilinan J."/>
            <person name="Riley R."/>
            <person name="LaButti K."/>
            <person name="Andreopoulos B."/>
            <person name="Lipzen A."/>
            <person name="Chen C."/>
            <person name="Yan M."/>
            <person name="Daum C."/>
            <person name="Ng V."/>
            <person name="Clum A."/>
            <person name="Steindorff A."/>
            <person name="Ohm R.A."/>
            <person name="Martin F."/>
            <person name="Silar P."/>
            <person name="Natvig D.O."/>
            <person name="Lalanne C."/>
            <person name="Gautier V."/>
            <person name="Ament-Velasquez S.L."/>
            <person name="Kruys A."/>
            <person name="Hutchinson M.I."/>
            <person name="Powell A.J."/>
            <person name="Barry K."/>
            <person name="Miller A.N."/>
            <person name="Grigoriev I.V."/>
            <person name="Debuchy R."/>
            <person name="Gladieux P."/>
            <person name="Hiltunen Thoren M."/>
            <person name="Johannesson H."/>
        </authorList>
    </citation>
    <scope>NUCLEOTIDE SEQUENCE</scope>
    <source>
        <strain evidence="11">PSN309</strain>
    </source>
</reference>
<dbReference type="AlphaFoldDB" id="A0AAN6WUX6"/>
<evidence type="ECO:0000256" key="8">
    <source>
        <dbReference type="ARBA" id="ARBA00032004"/>
    </source>
</evidence>
<sequence>MAPVNSDLNQVQESIKNTITDLFTTLTNLSTYDQTGRPSRETLAADLSTLDSSLLSVHRTASSLPPDKVPGIPIPLMEYVENGRNPDIYTREFVELVRRLNQLTRGKMHAFRDFRDTLAHEVGVAMPECKEDAMKVVENTGGAGPVLRKMVEEEENPEGGSGQGQQQTQFQYGGQGQQQSLRLGPGGNQ</sequence>
<dbReference type="GO" id="GO:0016592">
    <property type="term" value="C:mediator complex"/>
    <property type="evidence" value="ECO:0007669"/>
    <property type="project" value="InterPro"/>
</dbReference>
<gene>
    <name evidence="9" type="primary">MED10</name>
    <name evidence="11" type="ORF">QBC35DRAFT_495670</name>
</gene>
<evidence type="ECO:0000256" key="9">
    <source>
        <dbReference type="RuleBase" id="RU364146"/>
    </source>
</evidence>
<comment type="caution">
    <text evidence="11">The sequence shown here is derived from an EMBL/GenBank/DDBJ whole genome shotgun (WGS) entry which is preliminary data.</text>
</comment>
<comment type="function">
    <text evidence="9">Component of the Mediator complex, a coactivator involved in the regulated transcription of nearly all RNA polymerase II-dependent genes. Mediator functions as a bridge to convey information from gene-specific regulatory proteins to the basal RNA polymerase II transcription machinery. Mediator is recruited to promoters by direct interactions with regulatory proteins and serves as a scaffold for the assembly of a functional preinitiation complex with RNA polymerase II and the general transcription factors.</text>
</comment>
<evidence type="ECO:0000256" key="1">
    <source>
        <dbReference type="ARBA" id="ARBA00004123"/>
    </source>
</evidence>
<name>A0AAN6WUX6_9PEZI</name>
<dbReference type="InterPro" id="IPR019145">
    <property type="entry name" value="Mediator_Med10"/>
</dbReference>
<dbReference type="GO" id="GO:0006357">
    <property type="term" value="P:regulation of transcription by RNA polymerase II"/>
    <property type="evidence" value="ECO:0007669"/>
    <property type="project" value="InterPro"/>
</dbReference>
<evidence type="ECO:0000256" key="3">
    <source>
        <dbReference type="ARBA" id="ARBA00019617"/>
    </source>
</evidence>
<evidence type="ECO:0000313" key="11">
    <source>
        <dbReference type="EMBL" id="KAK4188674.1"/>
    </source>
</evidence>
<keyword evidence="12" id="KW-1185">Reference proteome</keyword>
<comment type="similarity">
    <text evidence="2 9">Belongs to the Mediator complex subunit 10 family.</text>
</comment>
<keyword evidence="7 9" id="KW-0539">Nucleus</keyword>
<protein>
    <recommendedName>
        <fullName evidence="3 9">Mediator of RNA polymerase II transcription subunit 10</fullName>
    </recommendedName>
    <alternativeName>
        <fullName evidence="8 9">Mediator complex subunit 10</fullName>
    </alternativeName>
</protein>
<reference evidence="11" key="2">
    <citation type="submission" date="2023-05" db="EMBL/GenBank/DDBJ databases">
        <authorList>
            <consortium name="Lawrence Berkeley National Laboratory"/>
            <person name="Steindorff A."/>
            <person name="Hensen N."/>
            <person name="Bonometti L."/>
            <person name="Westerberg I."/>
            <person name="Brannstrom I.O."/>
            <person name="Guillou S."/>
            <person name="Cros-Aarteil S."/>
            <person name="Calhoun S."/>
            <person name="Haridas S."/>
            <person name="Kuo A."/>
            <person name="Mondo S."/>
            <person name="Pangilinan J."/>
            <person name="Riley R."/>
            <person name="Labutti K."/>
            <person name="Andreopoulos B."/>
            <person name="Lipzen A."/>
            <person name="Chen C."/>
            <person name="Yanf M."/>
            <person name="Daum C."/>
            <person name="Ng V."/>
            <person name="Clum A."/>
            <person name="Ohm R."/>
            <person name="Martin F."/>
            <person name="Silar P."/>
            <person name="Natvig D."/>
            <person name="Lalanne C."/>
            <person name="Gautier V."/>
            <person name="Ament-Velasquez S.L."/>
            <person name="Kruys A."/>
            <person name="Hutchinson M.I."/>
            <person name="Powell A.J."/>
            <person name="Barry K."/>
            <person name="Miller A.N."/>
            <person name="Grigoriev I.V."/>
            <person name="Debuchy R."/>
            <person name="Gladieux P."/>
            <person name="Thoren M.H."/>
            <person name="Johannesson H."/>
        </authorList>
    </citation>
    <scope>NUCLEOTIDE SEQUENCE</scope>
    <source>
        <strain evidence="11">PSN309</strain>
    </source>
</reference>
<feature type="region of interest" description="Disordered" evidence="10">
    <location>
        <begin position="144"/>
        <end position="189"/>
    </location>
</feature>
<evidence type="ECO:0000256" key="7">
    <source>
        <dbReference type="ARBA" id="ARBA00023242"/>
    </source>
</evidence>
<keyword evidence="4 9" id="KW-0805">Transcription regulation</keyword>
<proteinExistence type="inferred from homology"/>
<dbReference type="PANTHER" id="PTHR13345:SF13">
    <property type="entry name" value="MEDIATOR OF RNA POLYMERASE II TRANSCRIPTION SUBUNIT 10"/>
    <property type="match status" value="1"/>
</dbReference>
<dbReference type="GO" id="GO:0003712">
    <property type="term" value="F:transcription coregulator activity"/>
    <property type="evidence" value="ECO:0007669"/>
    <property type="project" value="InterPro"/>
</dbReference>
<dbReference type="Pfam" id="PF09748">
    <property type="entry name" value="Med10"/>
    <property type="match status" value="1"/>
</dbReference>
<evidence type="ECO:0000313" key="12">
    <source>
        <dbReference type="Proteomes" id="UP001302126"/>
    </source>
</evidence>
<evidence type="ECO:0000256" key="5">
    <source>
        <dbReference type="ARBA" id="ARBA00023159"/>
    </source>
</evidence>